<evidence type="ECO:0000256" key="5">
    <source>
        <dbReference type="HAMAP-Rule" id="MF_01813"/>
    </source>
</evidence>
<organism evidence="6 7">
    <name type="scientific">Flavobacterium silvisoli</name>
    <dbReference type="NCBI Taxonomy" id="2529433"/>
    <lineage>
        <taxon>Bacteria</taxon>
        <taxon>Pseudomonadati</taxon>
        <taxon>Bacteroidota</taxon>
        <taxon>Flavobacteriia</taxon>
        <taxon>Flavobacteriales</taxon>
        <taxon>Flavobacteriaceae</taxon>
        <taxon>Flavobacterium</taxon>
    </lineage>
</organism>
<evidence type="ECO:0000256" key="1">
    <source>
        <dbReference type="ARBA" id="ARBA00022428"/>
    </source>
</evidence>
<keyword evidence="7" id="KW-1185">Reference proteome</keyword>
<comment type="catalytic activity">
    <reaction evidence="5">
        <text>a 2-demethylmenaquinol + S-adenosyl-L-methionine = a menaquinol + S-adenosyl-L-homocysteine + H(+)</text>
        <dbReference type="Rhea" id="RHEA:42640"/>
        <dbReference type="Rhea" id="RHEA-COMP:9539"/>
        <dbReference type="Rhea" id="RHEA-COMP:9563"/>
        <dbReference type="ChEBI" id="CHEBI:15378"/>
        <dbReference type="ChEBI" id="CHEBI:18151"/>
        <dbReference type="ChEBI" id="CHEBI:55437"/>
        <dbReference type="ChEBI" id="CHEBI:57856"/>
        <dbReference type="ChEBI" id="CHEBI:59789"/>
        <dbReference type="EC" id="2.1.1.163"/>
    </reaction>
</comment>
<proteinExistence type="inferred from homology"/>
<dbReference type="Gene3D" id="3.40.50.150">
    <property type="entry name" value="Vaccinia Virus protein VP39"/>
    <property type="match status" value="1"/>
</dbReference>
<dbReference type="AlphaFoldDB" id="A0A4Q9Z2Y9"/>
<dbReference type="NCBIfam" id="TIGR01934">
    <property type="entry name" value="MenG_MenH_UbiE"/>
    <property type="match status" value="1"/>
</dbReference>
<dbReference type="Pfam" id="PF01209">
    <property type="entry name" value="Ubie_methyltran"/>
    <property type="match status" value="1"/>
</dbReference>
<evidence type="ECO:0000313" key="7">
    <source>
        <dbReference type="Proteomes" id="UP000293300"/>
    </source>
</evidence>
<dbReference type="EMBL" id="SJPE01000002">
    <property type="protein sequence ID" value="TBX70580.1"/>
    <property type="molecule type" value="Genomic_DNA"/>
</dbReference>
<dbReference type="InterPro" id="IPR023576">
    <property type="entry name" value="UbiE/COQ5_MeTrFase_CS"/>
</dbReference>
<dbReference type="InterPro" id="IPR004033">
    <property type="entry name" value="UbiE/COQ5_MeTrFase"/>
</dbReference>
<dbReference type="PANTHER" id="PTHR43591">
    <property type="entry name" value="METHYLTRANSFERASE"/>
    <property type="match status" value="1"/>
</dbReference>
<dbReference type="GO" id="GO:0043770">
    <property type="term" value="F:demethylmenaquinone methyltransferase activity"/>
    <property type="evidence" value="ECO:0007669"/>
    <property type="project" value="UniProtKB-UniRule"/>
</dbReference>
<sequence length="243" mass="26835">MSKSITPYKDSTLGKKEQVTQMFDTISGNYDGLNRVISLGIDVKWRKKVVALVAAKKPETILDIATGTGDLAILMASTSAQKITGLDLSSGMLEVGKKKIKDKNLSDKIEMVLGDSENIPYPDNYFDAITVSFGIRNFETLEKGLAEIYRVLKPNGIFVILETSVPVKFPFKQGYTFYTKYILPLVGKLFSKDNSAYGYLSESAANFPFGEALNNILRKTSFIDCKAMPQTFGVATIYTATKK</sequence>
<dbReference type="RefSeq" id="WP_131475032.1">
    <property type="nucleotide sequence ID" value="NZ_SJPE01000002.1"/>
</dbReference>
<comment type="function">
    <text evidence="5">Methyltransferase required for the conversion of demethylmenaquinol (DMKH2) to menaquinol (MKH2).</text>
</comment>
<feature type="binding site" evidence="5">
    <location>
        <position position="87"/>
    </location>
    <ligand>
        <name>S-adenosyl-L-methionine</name>
        <dbReference type="ChEBI" id="CHEBI:59789"/>
    </ligand>
</feature>
<feature type="binding site" evidence="5">
    <location>
        <begin position="115"/>
        <end position="116"/>
    </location>
    <ligand>
        <name>S-adenosyl-L-methionine</name>
        <dbReference type="ChEBI" id="CHEBI:59789"/>
    </ligand>
</feature>
<dbReference type="PROSITE" id="PS01183">
    <property type="entry name" value="UBIE_1"/>
    <property type="match status" value="1"/>
</dbReference>
<dbReference type="InterPro" id="IPR029063">
    <property type="entry name" value="SAM-dependent_MTases_sf"/>
</dbReference>
<dbReference type="UniPathway" id="UPA00079">
    <property type="reaction ID" value="UER00169"/>
</dbReference>
<comment type="similarity">
    <text evidence="5">Belongs to the class I-like SAM-binding methyltransferase superfamily. MenG/UbiE family.</text>
</comment>
<dbReference type="NCBIfam" id="NF001244">
    <property type="entry name" value="PRK00216.1-5"/>
    <property type="match status" value="1"/>
</dbReference>
<dbReference type="GO" id="GO:0009234">
    <property type="term" value="P:menaquinone biosynthetic process"/>
    <property type="evidence" value="ECO:0007669"/>
    <property type="project" value="UniProtKB-UniRule"/>
</dbReference>
<dbReference type="HAMAP" id="MF_01813">
    <property type="entry name" value="MenG_UbiE_methyltr"/>
    <property type="match status" value="1"/>
</dbReference>
<gene>
    <name evidence="6" type="primary">ubiE</name>
    <name evidence="5" type="synonym">menG</name>
    <name evidence="6" type="ORF">EZL74_02585</name>
</gene>
<dbReference type="Proteomes" id="UP000293300">
    <property type="component" value="Unassembled WGS sequence"/>
</dbReference>
<keyword evidence="2 5" id="KW-0489">Methyltransferase</keyword>
<dbReference type="CDD" id="cd02440">
    <property type="entry name" value="AdoMet_MTases"/>
    <property type="match status" value="1"/>
</dbReference>
<evidence type="ECO:0000256" key="4">
    <source>
        <dbReference type="ARBA" id="ARBA00022691"/>
    </source>
</evidence>
<feature type="binding site" evidence="5">
    <location>
        <position position="132"/>
    </location>
    <ligand>
        <name>S-adenosyl-L-methionine</name>
        <dbReference type="ChEBI" id="CHEBI:59789"/>
    </ligand>
</feature>
<evidence type="ECO:0000313" key="6">
    <source>
        <dbReference type="EMBL" id="TBX70580.1"/>
    </source>
</evidence>
<protein>
    <recommendedName>
        <fullName evidence="5">Demethylmenaquinone methyltransferase</fullName>
        <ecNumber evidence="5">2.1.1.163</ecNumber>
    </recommendedName>
</protein>
<feature type="binding site" evidence="5">
    <location>
        <position position="68"/>
    </location>
    <ligand>
        <name>S-adenosyl-L-methionine</name>
        <dbReference type="ChEBI" id="CHEBI:59789"/>
    </ligand>
</feature>
<dbReference type="PANTHER" id="PTHR43591:SF24">
    <property type="entry name" value="2-METHOXY-6-POLYPRENYL-1,4-BENZOQUINOL METHYLASE, MITOCHONDRIAL"/>
    <property type="match status" value="1"/>
</dbReference>
<dbReference type="OrthoDB" id="9808140at2"/>
<reference evidence="6 7" key="1">
    <citation type="submission" date="2019-02" db="EMBL/GenBank/DDBJ databases">
        <title>Flavobacterium sp. RD-2-33 isolated from forest soil.</title>
        <authorList>
            <person name="Chaudhary D.K."/>
        </authorList>
    </citation>
    <scope>NUCLEOTIDE SEQUENCE [LARGE SCALE GENOMIC DNA]</scope>
    <source>
        <strain evidence="6 7">RD-2-33</strain>
    </source>
</reference>
<dbReference type="GO" id="GO:0032259">
    <property type="term" value="P:methylation"/>
    <property type="evidence" value="ECO:0007669"/>
    <property type="project" value="UniProtKB-KW"/>
</dbReference>
<accession>A0A4Q9Z2Y9</accession>
<comment type="pathway">
    <text evidence="5">Quinol/quinone metabolism; menaquinone biosynthesis; menaquinol from 1,4-dihydroxy-2-naphthoate: step 2/2.</text>
</comment>
<keyword evidence="1 5" id="KW-0474">Menaquinone biosynthesis</keyword>
<comment type="caution">
    <text evidence="6">The sequence shown here is derived from an EMBL/GenBank/DDBJ whole genome shotgun (WGS) entry which is preliminary data.</text>
</comment>
<keyword evidence="4 5" id="KW-0949">S-adenosyl-L-methionine</keyword>
<dbReference type="EC" id="2.1.1.163" evidence="5"/>
<dbReference type="PROSITE" id="PS51608">
    <property type="entry name" value="SAM_MT_UBIE"/>
    <property type="match status" value="1"/>
</dbReference>
<name>A0A4Q9Z2Y9_9FLAO</name>
<evidence type="ECO:0000256" key="3">
    <source>
        <dbReference type="ARBA" id="ARBA00022679"/>
    </source>
</evidence>
<dbReference type="SUPFAM" id="SSF53335">
    <property type="entry name" value="S-adenosyl-L-methionine-dependent methyltransferases"/>
    <property type="match status" value="1"/>
</dbReference>
<keyword evidence="3 5" id="KW-0808">Transferase</keyword>
<evidence type="ECO:0000256" key="2">
    <source>
        <dbReference type="ARBA" id="ARBA00022603"/>
    </source>
</evidence>